<dbReference type="EMBL" id="CP058561">
    <property type="protein sequence ID" value="QUH30283.1"/>
    <property type="molecule type" value="Genomic_DNA"/>
</dbReference>
<accession>A0A8J8MCI7</accession>
<keyword evidence="2" id="KW-1185">Reference proteome</keyword>
<proteinExistence type="predicted"/>
<evidence type="ECO:0000313" key="2">
    <source>
        <dbReference type="Proteomes" id="UP000677305"/>
    </source>
</evidence>
<reference evidence="1 2" key="1">
    <citation type="submission" date="2020-07" db="EMBL/GenBank/DDBJ databases">
        <title>Vallitalea guaymasensis genome.</title>
        <authorList>
            <person name="Postec A."/>
        </authorList>
    </citation>
    <scope>NUCLEOTIDE SEQUENCE [LARGE SCALE GENOMIC DNA]</scope>
    <source>
        <strain evidence="1 2">Ra1766G1</strain>
    </source>
</reference>
<gene>
    <name evidence="1" type="ORF">HYG85_15770</name>
</gene>
<dbReference type="AlphaFoldDB" id="A0A8J8MCI7"/>
<sequence length="303" mass="34349">MEKLMKTAIIITMVFTMFVTTVEAKGLNRDQAINVLVNAGWTLEDINDLLTEDALLEFANAKIAGSSVKYFKVTDNEVVEVSKKQAMTKVEENKKKELLNTIMRNSITTDSLGDIYKDDQTTTDGYMSYYVQAYDLGGGEYMLSARCEWLINPKNRKTDVFGLGHDAHLTQESSYTPYYVYKADVTEHDMVTKQYEYSTETPASIAKDPGGTVITQDLKADYKWEATGYYKKYKNHRQYLQYKVTVNDSGVSDVSIYAEYLHQQSTYSISPSVSYPVGGSISVTMSSFFKRMSPNPYLSFKVK</sequence>
<dbReference type="Proteomes" id="UP000677305">
    <property type="component" value="Chromosome"/>
</dbReference>
<dbReference type="KEGG" id="vgu:HYG85_15770"/>
<organism evidence="1 2">
    <name type="scientific">Vallitalea guaymasensis</name>
    <dbReference type="NCBI Taxonomy" id="1185412"/>
    <lineage>
        <taxon>Bacteria</taxon>
        <taxon>Bacillati</taxon>
        <taxon>Bacillota</taxon>
        <taxon>Clostridia</taxon>
        <taxon>Lachnospirales</taxon>
        <taxon>Vallitaleaceae</taxon>
        <taxon>Vallitalea</taxon>
    </lineage>
</organism>
<evidence type="ECO:0000313" key="1">
    <source>
        <dbReference type="EMBL" id="QUH30283.1"/>
    </source>
</evidence>
<dbReference type="RefSeq" id="WP_212690461.1">
    <property type="nucleotide sequence ID" value="NZ_CP058561.1"/>
</dbReference>
<protein>
    <submittedName>
        <fullName evidence="1">Uncharacterized protein</fullName>
    </submittedName>
</protein>
<name>A0A8J8MCI7_9FIRM</name>